<evidence type="ECO:0008006" key="3">
    <source>
        <dbReference type="Google" id="ProtNLM"/>
    </source>
</evidence>
<name>A0ABM7LNK0_9ACTN</name>
<evidence type="ECO:0000313" key="1">
    <source>
        <dbReference type="EMBL" id="BCJ40802.1"/>
    </source>
</evidence>
<evidence type="ECO:0000313" key="2">
    <source>
        <dbReference type="Proteomes" id="UP000676967"/>
    </source>
</evidence>
<dbReference type="EMBL" id="AP023356">
    <property type="protein sequence ID" value="BCJ40802.1"/>
    <property type="molecule type" value="Genomic_DNA"/>
</dbReference>
<keyword evidence="2" id="KW-1185">Reference proteome</keyword>
<dbReference type="SUPFAM" id="SSF51338">
    <property type="entry name" value="Composite domain of metallo-dependent hydrolases"/>
    <property type="match status" value="1"/>
</dbReference>
<protein>
    <recommendedName>
        <fullName evidence="3">Dihydroorotase</fullName>
    </recommendedName>
</protein>
<sequence length="55" mass="6161">MQRGLGGRRRHVEQEHGPFEGRKVRGWPVATIVGGHLAYADGQVRGTPRGRFLPR</sequence>
<dbReference type="InterPro" id="IPR011059">
    <property type="entry name" value="Metal-dep_hydrolase_composite"/>
</dbReference>
<reference evidence="1 2" key="1">
    <citation type="submission" date="2020-08" db="EMBL/GenBank/DDBJ databases">
        <title>Whole genome shotgun sequence of Actinoplanes ianthinogenes NBRC 13996.</title>
        <authorList>
            <person name="Komaki H."/>
            <person name="Tamura T."/>
        </authorList>
    </citation>
    <scope>NUCLEOTIDE SEQUENCE [LARGE SCALE GENOMIC DNA]</scope>
    <source>
        <strain evidence="1 2">NBRC 13996</strain>
    </source>
</reference>
<dbReference type="Gene3D" id="3.20.20.140">
    <property type="entry name" value="Metal-dependent hydrolases"/>
    <property type="match status" value="1"/>
</dbReference>
<dbReference type="Proteomes" id="UP000676967">
    <property type="component" value="Chromosome"/>
</dbReference>
<organism evidence="1 2">
    <name type="scientific">Actinoplanes ianthinogenes</name>
    <dbReference type="NCBI Taxonomy" id="122358"/>
    <lineage>
        <taxon>Bacteria</taxon>
        <taxon>Bacillati</taxon>
        <taxon>Actinomycetota</taxon>
        <taxon>Actinomycetes</taxon>
        <taxon>Micromonosporales</taxon>
        <taxon>Micromonosporaceae</taxon>
        <taxon>Actinoplanes</taxon>
    </lineage>
</organism>
<proteinExistence type="predicted"/>
<gene>
    <name evidence="1" type="ORF">Aiant_14590</name>
</gene>
<accession>A0ABM7LNK0</accession>